<gene>
    <name evidence="1" type="ORF">L6452_03307</name>
</gene>
<reference evidence="1 2" key="2">
    <citation type="journal article" date="2022" name="Mol. Ecol. Resour.">
        <title>The genomes of chicory, endive, great burdock and yacon provide insights into Asteraceae paleo-polyploidization history and plant inulin production.</title>
        <authorList>
            <person name="Fan W."/>
            <person name="Wang S."/>
            <person name="Wang H."/>
            <person name="Wang A."/>
            <person name="Jiang F."/>
            <person name="Liu H."/>
            <person name="Zhao H."/>
            <person name="Xu D."/>
            <person name="Zhang Y."/>
        </authorList>
    </citation>
    <scope>NUCLEOTIDE SEQUENCE [LARGE SCALE GENOMIC DNA]</scope>
    <source>
        <strain evidence="2">cv. Niubang</strain>
    </source>
</reference>
<dbReference type="Proteomes" id="UP001055879">
    <property type="component" value="Linkage Group LG01"/>
</dbReference>
<name>A0ACB9FM02_ARCLA</name>
<accession>A0ACB9FM02</accession>
<evidence type="ECO:0000313" key="2">
    <source>
        <dbReference type="Proteomes" id="UP001055879"/>
    </source>
</evidence>
<dbReference type="EMBL" id="CM042047">
    <property type="protein sequence ID" value="KAI3772132.1"/>
    <property type="molecule type" value="Genomic_DNA"/>
</dbReference>
<protein>
    <submittedName>
        <fullName evidence="1">Uncharacterized protein</fullName>
    </submittedName>
</protein>
<comment type="caution">
    <text evidence="1">The sequence shown here is derived from an EMBL/GenBank/DDBJ whole genome shotgun (WGS) entry which is preliminary data.</text>
</comment>
<keyword evidence="2" id="KW-1185">Reference proteome</keyword>
<reference evidence="2" key="1">
    <citation type="journal article" date="2022" name="Mol. Ecol. Resour.">
        <title>The genomes of chicory, endive, great burdock and yacon provide insights into Asteraceae palaeo-polyploidization history and plant inulin production.</title>
        <authorList>
            <person name="Fan W."/>
            <person name="Wang S."/>
            <person name="Wang H."/>
            <person name="Wang A."/>
            <person name="Jiang F."/>
            <person name="Liu H."/>
            <person name="Zhao H."/>
            <person name="Xu D."/>
            <person name="Zhang Y."/>
        </authorList>
    </citation>
    <scope>NUCLEOTIDE SEQUENCE [LARGE SCALE GENOMIC DNA]</scope>
    <source>
        <strain evidence="2">cv. Niubang</strain>
    </source>
</reference>
<evidence type="ECO:0000313" key="1">
    <source>
        <dbReference type="EMBL" id="KAI3772132.1"/>
    </source>
</evidence>
<proteinExistence type="predicted"/>
<sequence>MGTFESFRRAYGALKDSTTVSLAKVSSDFKDLDIAIVKATNHEECPPKEQHVRRIIVGTSFAVPRADVGYCIHALSRRLMKTKNWIVAVKILMVFHRILKEGDPSFREELLNYSRRIHIFQILEFKDDSSHLACDCSSWVRKYAMFLEDRLECYRVSGFDIETERLTTATGIGKAYSRMRLMNVDELLNQLPAMQQLLYRLIVCQPEGAACHNGLIQHALALVLKESLKIYYVINDGVIKLVELFFNLSKEKAVPALNIYKKAGKQAEQLAELYNLGKHMRLAMNIQFPTLNQPPPSFLATMEEYVKGVSLKGSASNKKLEHQNVVKEKSAQESKESMTQEIEEVEKKEVLQDQEPEPKPRPKVEEVLPLIAIDDYDPPGPNETNPKVAKLEDSNESHSTLAIVQPGATSSGYNEPKKTSNWELAVVTTSSNSNNINTISHVKPGGDQFDKLLLYGLYENDITRKQPQPQHTCFNPKYEYQLQQSPSMMSSGVGSPTSVQMVMRQQQQQQQQQQIMNQQQYQPHYQNQYQQWYRQQQQQQQQNIFVPNNHQQSSNQYRQRPMCNSIVLNPFGDAINHSQGNRGLI</sequence>
<organism evidence="1 2">
    <name type="scientific">Arctium lappa</name>
    <name type="common">Greater burdock</name>
    <name type="synonym">Lappa major</name>
    <dbReference type="NCBI Taxonomy" id="4217"/>
    <lineage>
        <taxon>Eukaryota</taxon>
        <taxon>Viridiplantae</taxon>
        <taxon>Streptophyta</taxon>
        <taxon>Embryophyta</taxon>
        <taxon>Tracheophyta</taxon>
        <taxon>Spermatophyta</taxon>
        <taxon>Magnoliopsida</taxon>
        <taxon>eudicotyledons</taxon>
        <taxon>Gunneridae</taxon>
        <taxon>Pentapetalae</taxon>
        <taxon>asterids</taxon>
        <taxon>campanulids</taxon>
        <taxon>Asterales</taxon>
        <taxon>Asteraceae</taxon>
        <taxon>Carduoideae</taxon>
        <taxon>Cardueae</taxon>
        <taxon>Arctiinae</taxon>
        <taxon>Arctium</taxon>
    </lineage>
</organism>